<evidence type="ECO:0000259" key="9">
    <source>
        <dbReference type="PROSITE" id="PS00624"/>
    </source>
</evidence>
<evidence type="ECO:0000256" key="7">
    <source>
        <dbReference type="SAM" id="MobiDB-lite"/>
    </source>
</evidence>
<protein>
    <submittedName>
        <fullName evidence="10">Choline dehydrogenase</fullName>
    </submittedName>
</protein>
<evidence type="ECO:0000259" key="8">
    <source>
        <dbReference type="PROSITE" id="PS00623"/>
    </source>
</evidence>
<dbReference type="Gene3D" id="3.50.50.60">
    <property type="entry name" value="FAD/NAD(P)-binding domain"/>
    <property type="match status" value="1"/>
</dbReference>
<dbReference type="OrthoDB" id="9785276at2"/>
<dbReference type="GeneID" id="95553063"/>
<feature type="binding site" evidence="5">
    <location>
        <begin position="95"/>
        <end position="98"/>
    </location>
    <ligand>
        <name>FAD</name>
        <dbReference type="ChEBI" id="CHEBI:57692"/>
    </ligand>
</feature>
<feature type="domain" description="Glucose-methanol-choline oxidoreductase N-terminal" evidence="8">
    <location>
        <begin position="85"/>
        <end position="108"/>
    </location>
</feature>
<dbReference type="InterPro" id="IPR000172">
    <property type="entry name" value="GMC_OxRdtase_N"/>
</dbReference>
<feature type="region of interest" description="Disordered" evidence="7">
    <location>
        <begin position="542"/>
        <end position="563"/>
    </location>
</feature>
<dbReference type="Proteomes" id="UP000192911">
    <property type="component" value="Unassembled WGS sequence"/>
</dbReference>
<dbReference type="Pfam" id="PF00732">
    <property type="entry name" value="GMC_oxred_N"/>
    <property type="match status" value="1"/>
</dbReference>
<evidence type="ECO:0000256" key="5">
    <source>
        <dbReference type="PIRSR" id="PIRSR000137-2"/>
    </source>
</evidence>
<keyword evidence="3 6" id="KW-0285">Flavoprotein</keyword>
<reference evidence="11" key="1">
    <citation type="submission" date="2017-04" db="EMBL/GenBank/DDBJ databases">
        <authorList>
            <person name="Varghese N."/>
            <person name="Submissions S."/>
        </authorList>
    </citation>
    <scope>NUCLEOTIDE SEQUENCE [LARGE SCALE GENOMIC DNA]</scope>
    <source>
        <strain evidence="11">Ballard 720</strain>
    </source>
</reference>
<dbReference type="GO" id="GO:0050660">
    <property type="term" value="F:flavin adenine dinucleotide binding"/>
    <property type="evidence" value="ECO:0007669"/>
    <property type="project" value="InterPro"/>
</dbReference>
<feature type="domain" description="Glucose-methanol-choline oxidoreductase N-terminal" evidence="9">
    <location>
        <begin position="257"/>
        <end position="271"/>
    </location>
</feature>
<sequence length="563" mass="60926">MAKASTHYDFIVIGAGAAGCLTAGRLVRDHGARVLLVEAGARDRNPLIHMPAGFVKLLTNRDYMTFHRSAEHAHLDGRQPSIPQGKVLGGGSSVNAMVYIRGQARDYDDWVSITGDESLNYRRLLPHFIRLEGNSTFNNAAHGINGPLKVSDGANLSDVSRAFVLAAQQTGLRFNADFNSGTQMGAGFYQTTTYRGRRCSGVDAFLAPVMGDPRLEIRTGTTVTRIVIEGNVARGIEVQSGSQREQIFGGQVILTAGALVTPKLLMLSGIGAAGELARLDIPVKADLPGVGENLQDHHEVPVVAFCKGRYGYFNQDRGWNQIRNGLQYLAFHNGPVASNAVEAGAFFNPDDASGAPSIQVFCLPTVYLDPDVTSTRATYGFTLNSCVMRPKSRGRVSLPTADPAATPIVYPNYLHHPDDLRLSIAGMRRAARIMRAGPLESMVEQIVLPDERALSDASVESDEALAEHCRRTVKTVYHPAGTARMGRDNDPMAVLHSDMTVRGIEGLRVFDTSSWPTIISGNTVATTYAVADRGVSRMMGETMPEEARKRDIESADPLLTYAT</sequence>
<dbReference type="PANTHER" id="PTHR11552:SF147">
    <property type="entry name" value="CHOLINE DEHYDROGENASE, MITOCHONDRIAL"/>
    <property type="match status" value="1"/>
</dbReference>
<feature type="binding site" evidence="5">
    <location>
        <position position="87"/>
    </location>
    <ligand>
        <name>FAD</name>
        <dbReference type="ChEBI" id="CHEBI:57692"/>
    </ligand>
</feature>
<dbReference type="EMBL" id="FXAH01000023">
    <property type="protein sequence ID" value="SMF81255.1"/>
    <property type="molecule type" value="Genomic_DNA"/>
</dbReference>
<keyword evidence="4 5" id="KW-0274">FAD</keyword>
<dbReference type="InterPro" id="IPR036188">
    <property type="entry name" value="FAD/NAD-bd_sf"/>
</dbReference>
<evidence type="ECO:0000256" key="1">
    <source>
        <dbReference type="ARBA" id="ARBA00001974"/>
    </source>
</evidence>
<evidence type="ECO:0000313" key="10">
    <source>
        <dbReference type="EMBL" id="SMF81255.1"/>
    </source>
</evidence>
<comment type="similarity">
    <text evidence="2 6">Belongs to the GMC oxidoreductase family.</text>
</comment>
<feature type="binding site" evidence="5">
    <location>
        <position position="223"/>
    </location>
    <ligand>
        <name>FAD</name>
        <dbReference type="ChEBI" id="CHEBI:57692"/>
    </ligand>
</feature>
<evidence type="ECO:0000256" key="3">
    <source>
        <dbReference type="ARBA" id="ARBA00022630"/>
    </source>
</evidence>
<dbReference type="InterPro" id="IPR007867">
    <property type="entry name" value="GMC_OxRtase_C"/>
</dbReference>
<dbReference type="Gene3D" id="3.30.560.10">
    <property type="entry name" value="Glucose Oxidase, domain 3"/>
    <property type="match status" value="1"/>
</dbReference>
<dbReference type="SUPFAM" id="SSF54373">
    <property type="entry name" value="FAD-linked reductases, C-terminal domain"/>
    <property type="match status" value="1"/>
</dbReference>
<dbReference type="PANTHER" id="PTHR11552">
    <property type="entry name" value="GLUCOSE-METHANOL-CHOLINE GMC OXIDOREDUCTASE"/>
    <property type="match status" value="1"/>
</dbReference>
<evidence type="ECO:0000256" key="6">
    <source>
        <dbReference type="RuleBase" id="RU003968"/>
    </source>
</evidence>
<keyword evidence="11" id="KW-1185">Reference proteome</keyword>
<accession>A0A1X7H7Q6</accession>
<dbReference type="PIRSF" id="PIRSF000137">
    <property type="entry name" value="Alcohol_oxidase"/>
    <property type="match status" value="1"/>
</dbReference>
<comment type="cofactor">
    <cofactor evidence="1 5">
        <name>FAD</name>
        <dbReference type="ChEBI" id="CHEBI:57692"/>
    </cofactor>
</comment>
<evidence type="ECO:0000256" key="4">
    <source>
        <dbReference type="ARBA" id="ARBA00022827"/>
    </source>
</evidence>
<proteinExistence type="inferred from homology"/>
<evidence type="ECO:0000313" key="11">
    <source>
        <dbReference type="Proteomes" id="UP000192911"/>
    </source>
</evidence>
<dbReference type="AlphaFoldDB" id="A0A1X7H7Q6"/>
<dbReference type="SUPFAM" id="SSF51905">
    <property type="entry name" value="FAD/NAD(P)-binding domain"/>
    <property type="match status" value="1"/>
</dbReference>
<dbReference type="PROSITE" id="PS00624">
    <property type="entry name" value="GMC_OXRED_2"/>
    <property type="match status" value="1"/>
</dbReference>
<evidence type="ECO:0000256" key="2">
    <source>
        <dbReference type="ARBA" id="ARBA00010790"/>
    </source>
</evidence>
<dbReference type="RefSeq" id="WP_085230674.1">
    <property type="nucleotide sequence ID" value="NZ_BSQD01000020.1"/>
</dbReference>
<dbReference type="InterPro" id="IPR012132">
    <property type="entry name" value="GMC_OxRdtase"/>
</dbReference>
<organism evidence="10 11">
    <name type="scientific">Trinickia caryophylli</name>
    <name type="common">Paraburkholderia caryophylli</name>
    <dbReference type="NCBI Taxonomy" id="28094"/>
    <lineage>
        <taxon>Bacteria</taxon>
        <taxon>Pseudomonadati</taxon>
        <taxon>Pseudomonadota</taxon>
        <taxon>Betaproteobacteria</taxon>
        <taxon>Burkholderiales</taxon>
        <taxon>Burkholderiaceae</taxon>
        <taxon>Trinickia</taxon>
    </lineage>
</organism>
<gene>
    <name evidence="10" type="ORF">SAMN06295900_12346</name>
</gene>
<dbReference type="STRING" id="28094.SAMN06295900_12346"/>
<dbReference type="PROSITE" id="PS00623">
    <property type="entry name" value="GMC_OXRED_1"/>
    <property type="match status" value="1"/>
</dbReference>
<dbReference type="Pfam" id="PF05199">
    <property type="entry name" value="GMC_oxred_C"/>
    <property type="match status" value="1"/>
</dbReference>
<dbReference type="GO" id="GO:0016614">
    <property type="term" value="F:oxidoreductase activity, acting on CH-OH group of donors"/>
    <property type="evidence" value="ECO:0007669"/>
    <property type="project" value="InterPro"/>
</dbReference>
<dbReference type="PROSITE" id="PS51257">
    <property type="entry name" value="PROKAR_LIPOPROTEIN"/>
    <property type="match status" value="1"/>
</dbReference>
<name>A0A1X7H7Q6_TRICW</name>